<keyword evidence="3" id="KW-0732">Signal</keyword>
<evidence type="ECO:0000256" key="3">
    <source>
        <dbReference type="ARBA" id="ARBA00022729"/>
    </source>
</evidence>
<feature type="disulfide bond" evidence="5">
    <location>
        <begin position="312"/>
        <end position="339"/>
    </location>
</feature>
<name>A0ABV0XKF8_9TELE</name>
<dbReference type="Gene3D" id="2.10.70.10">
    <property type="entry name" value="Complement Module, domain 1"/>
    <property type="match status" value="6"/>
</dbReference>
<dbReference type="CDD" id="cd00033">
    <property type="entry name" value="CCP"/>
    <property type="match status" value="4"/>
</dbReference>
<evidence type="ECO:0000313" key="7">
    <source>
        <dbReference type="EMBL" id="MEQ2281855.1"/>
    </source>
</evidence>
<evidence type="ECO:0000259" key="6">
    <source>
        <dbReference type="PROSITE" id="PS50923"/>
    </source>
</evidence>
<dbReference type="Proteomes" id="UP001469553">
    <property type="component" value="Unassembled WGS sequence"/>
</dbReference>
<dbReference type="InterPro" id="IPR000436">
    <property type="entry name" value="Sushi_SCR_CCP_dom"/>
</dbReference>
<evidence type="ECO:0000256" key="4">
    <source>
        <dbReference type="ARBA" id="ARBA00023157"/>
    </source>
</evidence>
<organism evidence="7 8">
    <name type="scientific">Ameca splendens</name>
    <dbReference type="NCBI Taxonomy" id="208324"/>
    <lineage>
        <taxon>Eukaryota</taxon>
        <taxon>Metazoa</taxon>
        <taxon>Chordata</taxon>
        <taxon>Craniata</taxon>
        <taxon>Vertebrata</taxon>
        <taxon>Euteleostomi</taxon>
        <taxon>Actinopterygii</taxon>
        <taxon>Neopterygii</taxon>
        <taxon>Teleostei</taxon>
        <taxon>Neoteleostei</taxon>
        <taxon>Acanthomorphata</taxon>
        <taxon>Ovalentaria</taxon>
        <taxon>Atherinomorphae</taxon>
        <taxon>Cyprinodontiformes</taxon>
        <taxon>Goodeidae</taxon>
        <taxon>Ameca</taxon>
    </lineage>
</organism>
<dbReference type="PANTHER" id="PTHR45785:SF2">
    <property type="entry name" value="COMPLEMENT FACTOR H-RELATED"/>
    <property type="match status" value="1"/>
</dbReference>
<feature type="non-terminal residue" evidence="7">
    <location>
        <position position="1"/>
    </location>
</feature>
<dbReference type="SMART" id="SM00032">
    <property type="entry name" value="CCP"/>
    <property type="match status" value="6"/>
</dbReference>
<sequence length="419" mass="46516">SVSEDTLYYSCNENYKLPTKSWWGQAKCKDGVWDGLQTCIEKGMCGEAPVISNGIVIVEERSVKIECNEGYIGEIGGLTCQNGRWSFGEFTPKTICRATAEHCSPPPRVENAIVTVSYQKEYLADSSVTYQCREKYILEEEATIACQAGKWERKNIKCIPLCERLNDSRLIVVNMDKERYMEGDVIAYVCTVAGANAEGNATCKNGKWIKTEKCPGIPCQVPQLGRGLKFFTIQHKNNEVNPGDKVSFSCEDEYDLEGSDEILCLETGKWETPLPTCSERCSLPDPLPNNVLIASSIQGNAIRKGDKISFSCKSSLLLKGNETITCVENGEWSNPLPMCEDRCSLPDPLPNNVLIDSSIQRNAIRKGDKISFSCKSSLLLKGNKTITCVENGEWSNPLPKCEGKSVLVLFSFMYDFFGP</sequence>
<dbReference type="PANTHER" id="PTHR45785">
    <property type="entry name" value="COMPLEMENT FACTOR H-RELATED"/>
    <property type="match status" value="1"/>
</dbReference>
<feature type="domain" description="Sushi" evidence="6">
    <location>
        <begin position="279"/>
        <end position="341"/>
    </location>
</feature>
<feature type="domain" description="Sushi" evidence="6">
    <location>
        <begin position="101"/>
        <end position="160"/>
    </location>
</feature>
<comment type="subcellular location">
    <subcellularLocation>
        <location evidence="1">Virion</location>
    </subcellularLocation>
</comment>
<evidence type="ECO:0000256" key="1">
    <source>
        <dbReference type="ARBA" id="ARBA00004328"/>
    </source>
</evidence>
<dbReference type="SUPFAM" id="SSF57535">
    <property type="entry name" value="Complement control module/SCR domain"/>
    <property type="match status" value="4"/>
</dbReference>
<proteinExistence type="predicted"/>
<evidence type="ECO:0000313" key="8">
    <source>
        <dbReference type="Proteomes" id="UP001469553"/>
    </source>
</evidence>
<evidence type="ECO:0000256" key="5">
    <source>
        <dbReference type="PROSITE-ProRule" id="PRU00302"/>
    </source>
</evidence>
<feature type="disulfide bond" evidence="5">
    <location>
        <begin position="374"/>
        <end position="401"/>
    </location>
</feature>
<dbReference type="InterPro" id="IPR035976">
    <property type="entry name" value="Sushi/SCR/CCP_sf"/>
</dbReference>
<keyword evidence="4 5" id="KW-1015">Disulfide bond</keyword>
<feature type="domain" description="Sushi" evidence="6">
    <location>
        <begin position="345"/>
        <end position="403"/>
    </location>
</feature>
<evidence type="ECO:0000256" key="2">
    <source>
        <dbReference type="ARBA" id="ARBA00022659"/>
    </source>
</evidence>
<keyword evidence="2 5" id="KW-0768">Sushi</keyword>
<comment type="caution">
    <text evidence="5">Lacks conserved residue(s) required for the propagation of feature annotation.</text>
</comment>
<feature type="disulfide bond" evidence="5">
    <location>
        <begin position="250"/>
        <end position="277"/>
    </location>
</feature>
<dbReference type="EMBL" id="JAHRIP010004953">
    <property type="protein sequence ID" value="MEQ2281855.1"/>
    <property type="molecule type" value="Genomic_DNA"/>
</dbReference>
<feature type="domain" description="Sushi" evidence="6">
    <location>
        <begin position="217"/>
        <end position="277"/>
    </location>
</feature>
<gene>
    <name evidence="7" type="ORF">AMECASPLE_034638</name>
</gene>
<reference evidence="7 8" key="1">
    <citation type="submission" date="2021-06" db="EMBL/GenBank/DDBJ databases">
        <authorList>
            <person name="Palmer J.M."/>
        </authorList>
    </citation>
    <scope>NUCLEOTIDE SEQUENCE [LARGE SCALE GENOMIC DNA]</scope>
    <source>
        <strain evidence="7 8">AS_MEX2019</strain>
        <tissue evidence="7">Muscle</tissue>
    </source>
</reference>
<keyword evidence="8" id="KW-1185">Reference proteome</keyword>
<comment type="caution">
    <text evidence="7">The sequence shown here is derived from an EMBL/GenBank/DDBJ whole genome shotgun (WGS) entry which is preliminary data.</text>
</comment>
<dbReference type="PROSITE" id="PS50923">
    <property type="entry name" value="SUSHI"/>
    <property type="match status" value="4"/>
</dbReference>
<protein>
    <recommendedName>
        <fullName evidence="6">Sushi domain-containing protein</fullName>
    </recommendedName>
</protein>
<feature type="disulfide bond" evidence="5">
    <location>
        <begin position="103"/>
        <end position="146"/>
    </location>
</feature>
<accession>A0ABV0XKF8</accession>
<dbReference type="InterPro" id="IPR051503">
    <property type="entry name" value="ComplSys_Reg/VirEntry_Med"/>
</dbReference>
<dbReference type="Pfam" id="PF00084">
    <property type="entry name" value="Sushi"/>
    <property type="match status" value="4"/>
</dbReference>